<evidence type="ECO:0000313" key="3">
    <source>
        <dbReference type="Proteomes" id="UP000245647"/>
    </source>
</evidence>
<dbReference type="OrthoDB" id="1065544at2"/>
<reference evidence="2 3" key="1">
    <citation type="submission" date="2018-04" db="EMBL/GenBank/DDBJ databases">
        <title>Pedobacter chongqingensis sp. nov., isolated from a rottenly hemp rope.</title>
        <authorList>
            <person name="Cai Y."/>
        </authorList>
    </citation>
    <scope>NUCLEOTIDE SEQUENCE [LARGE SCALE GENOMIC DNA]</scope>
    <source>
        <strain evidence="2 3">FJ4-8</strain>
    </source>
</reference>
<gene>
    <name evidence="2" type="ORF">DDR33_01045</name>
</gene>
<sequence length="261" mass="28495">MKHAIHILLFSFLFLVSCSKDDNEPASPHSKIKIAEAVTASGISVSLLADQNDLSVAYNKIYVGLKNKAGAEIKNATVTYTPIMDMHTMQHSSPVEQPAYSSTTELYEGAVVFSMPSGDMGSWQLKVTVNNEPVTFDVSIKQAAANTKYTATFKGSDDQSYTVSLIQPAAPKIGMNDLELLISKRQDMMNFPPEEGLTVEFSPEMPSMGHGSPNNVAPIHTGRGHYTGKVNFTMTGDWRLHLKLMKGSTVIVEDASLDLMF</sequence>
<dbReference type="RefSeq" id="WP_109413902.1">
    <property type="nucleotide sequence ID" value="NZ_QEAS01000001.1"/>
</dbReference>
<evidence type="ECO:0000259" key="1">
    <source>
        <dbReference type="Pfam" id="PF13115"/>
    </source>
</evidence>
<dbReference type="InterPro" id="IPR032693">
    <property type="entry name" value="YtkA-like_dom"/>
</dbReference>
<protein>
    <recommendedName>
        <fullName evidence="1">YtkA-like domain-containing protein</fullName>
    </recommendedName>
</protein>
<keyword evidence="3" id="KW-1185">Reference proteome</keyword>
<dbReference type="Proteomes" id="UP000245647">
    <property type="component" value="Unassembled WGS sequence"/>
</dbReference>
<proteinExistence type="predicted"/>
<dbReference type="EMBL" id="QEAS01000001">
    <property type="protein sequence ID" value="PWG82483.1"/>
    <property type="molecule type" value="Genomic_DNA"/>
</dbReference>
<comment type="caution">
    <text evidence="2">The sequence shown here is derived from an EMBL/GenBank/DDBJ whole genome shotgun (WGS) entry which is preliminary data.</text>
</comment>
<evidence type="ECO:0000313" key="2">
    <source>
        <dbReference type="EMBL" id="PWG82483.1"/>
    </source>
</evidence>
<dbReference type="Pfam" id="PF13115">
    <property type="entry name" value="YtkA"/>
    <property type="match status" value="1"/>
</dbReference>
<dbReference type="PROSITE" id="PS51257">
    <property type="entry name" value="PROKAR_LIPOPROTEIN"/>
    <property type="match status" value="1"/>
</dbReference>
<accession>A0A2U2PM54</accession>
<feature type="domain" description="YtkA-like" evidence="1">
    <location>
        <begin position="158"/>
        <end position="242"/>
    </location>
</feature>
<name>A0A2U2PM54_9SPHI</name>
<dbReference type="AlphaFoldDB" id="A0A2U2PM54"/>
<organism evidence="2 3">
    <name type="scientific">Pararcticibacter amylolyticus</name>
    <dbReference type="NCBI Taxonomy" id="2173175"/>
    <lineage>
        <taxon>Bacteria</taxon>
        <taxon>Pseudomonadati</taxon>
        <taxon>Bacteroidota</taxon>
        <taxon>Sphingobacteriia</taxon>
        <taxon>Sphingobacteriales</taxon>
        <taxon>Sphingobacteriaceae</taxon>
        <taxon>Pararcticibacter</taxon>
    </lineage>
</organism>